<name>A0A2P2LCE6_RHIMU</name>
<dbReference type="AlphaFoldDB" id="A0A2P2LCE6"/>
<dbReference type="EMBL" id="GGEC01035162">
    <property type="protein sequence ID" value="MBX15646.1"/>
    <property type="molecule type" value="Transcribed_RNA"/>
</dbReference>
<sequence length="108" mass="12181">MVPQPRNKRITVIPQENIQFIPCFFFTSAISQQHNHIFHERIVSVVAHELFELIHHSIPQLGDSFFAEINPICSILNSINACHRLSLSLSIKPVSPLVIRSLEDGGEA</sequence>
<accession>A0A2P2LCE6</accession>
<proteinExistence type="predicted"/>
<protein>
    <submittedName>
        <fullName evidence="1">Uncharacterized protein</fullName>
    </submittedName>
</protein>
<reference evidence="1" key="1">
    <citation type="submission" date="2018-02" db="EMBL/GenBank/DDBJ databases">
        <title>Rhizophora mucronata_Transcriptome.</title>
        <authorList>
            <person name="Meera S.P."/>
            <person name="Sreeshan A."/>
            <person name="Augustine A."/>
        </authorList>
    </citation>
    <scope>NUCLEOTIDE SEQUENCE</scope>
    <source>
        <tissue evidence="1">Leaf</tissue>
    </source>
</reference>
<evidence type="ECO:0000313" key="1">
    <source>
        <dbReference type="EMBL" id="MBX15646.1"/>
    </source>
</evidence>
<organism evidence="1">
    <name type="scientific">Rhizophora mucronata</name>
    <name type="common">Asiatic mangrove</name>
    <dbReference type="NCBI Taxonomy" id="61149"/>
    <lineage>
        <taxon>Eukaryota</taxon>
        <taxon>Viridiplantae</taxon>
        <taxon>Streptophyta</taxon>
        <taxon>Embryophyta</taxon>
        <taxon>Tracheophyta</taxon>
        <taxon>Spermatophyta</taxon>
        <taxon>Magnoliopsida</taxon>
        <taxon>eudicotyledons</taxon>
        <taxon>Gunneridae</taxon>
        <taxon>Pentapetalae</taxon>
        <taxon>rosids</taxon>
        <taxon>fabids</taxon>
        <taxon>Malpighiales</taxon>
        <taxon>Rhizophoraceae</taxon>
        <taxon>Rhizophora</taxon>
    </lineage>
</organism>